<proteinExistence type="predicted"/>
<keyword evidence="5" id="KW-0675">Receptor</keyword>
<dbReference type="PRINTS" id="PR00248">
    <property type="entry name" value="GPCRMGR"/>
</dbReference>
<dbReference type="AlphaFoldDB" id="A0A9Q1D3J0"/>
<evidence type="ECO:0000256" key="1">
    <source>
        <dbReference type="ARBA" id="ARBA00004141"/>
    </source>
</evidence>
<evidence type="ECO:0000256" key="7">
    <source>
        <dbReference type="SAM" id="SignalP"/>
    </source>
</evidence>
<dbReference type="SUPFAM" id="SSF53822">
    <property type="entry name" value="Periplasmic binding protein-like I"/>
    <property type="match status" value="1"/>
</dbReference>
<name>A0A9Q1D3J0_CONCO</name>
<dbReference type="Gene3D" id="3.40.50.2300">
    <property type="match status" value="1"/>
</dbReference>
<accession>A0A9Q1D3J0</accession>
<dbReference type="EMBL" id="JAFJMO010000014">
    <property type="protein sequence ID" value="KAJ8256824.1"/>
    <property type="molecule type" value="Genomic_DNA"/>
</dbReference>
<evidence type="ECO:0000259" key="8">
    <source>
        <dbReference type="Pfam" id="PF01094"/>
    </source>
</evidence>
<dbReference type="Pfam" id="PF01094">
    <property type="entry name" value="ANF_receptor"/>
    <property type="match status" value="1"/>
</dbReference>
<dbReference type="InterPro" id="IPR001828">
    <property type="entry name" value="ANF_lig-bd_rcpt"/>
</dbReference>
<dbReference type="OrthoDB" id="5984008at2759"/>
<protein>
    <recommendedName>
        <fullName evidence="8">Receptor ligand binding region domain-containing protein</fullName>
    </recommendedName>
</protein>
<gene>
    <name evidence="9" type="ORF">COCON_G00189760</name>
</gene>
<evidence type="ECO:0000313" key="9">
    <source>
        <dbReference type="EMBL" id="KAJ8256824.1"/>
    </source>
</evidence>
<dbReference type="GO" id="GO:0004930">
    <property type="term" value="F:G protein-coupled receptor activity"/>
    <property type="evidence" value="ECO:0007669"/>
    <property type="project" value="InterPro"/>
</dbReference>
<feature type="chain" id="PRO_5040484040" description="Receptor ligand binding region domain-containing protein" evidence="7">
    <location>
        <begin position="21"/>
        <end position="156"/>
    </location>
</feature>
<evidence type="ECO:0000256" key="5">
    <source>
        <dbReference type="ARBA" id="ARBA00023170"/>
    </source>
</evidence>
<reference evidence="9" key="1">
    <citation type="journal article" date="2023" name="Science">
        <title>Genome structures resolve the early diversification of teleost fishes.</title>
        <authorList>
            <person name="Parey E."/>
            <person name="Louis A."/>
            <person name="Montfort J."/>
            <person name="Bouchez O."/>
            <person name="Roques C."/>
            <person name="Iampietro C."/>
            <person name="Lluch J."/>
            <person name="Castinel A."/>
            <person name="Donnadieu C."/>
            <person name="Desvignes T."/>
            <person name="Floi Bucao C."/>
            <person name="Jouanno E."/>
            <person name="Wen M."/>
            <person name="Mejri S."/>
            <person name="Dirks R."/>
            <person name="Jansen H."/>
            <person name="Henkel C."/>
            <person name="Chen W.J."/>
            <person name="Zahm M."/>
            <person name="Cabau C."/>
            <person name="Klopp C."/>
            <person name="Thompson A.W."/>
            <person name="Robinson-Rechavi M."/>
            <person name="Braasch I."/>
            <person name="Lecointre G."/>
            <person name="Bobe J."/>
            <person name="Postlethwait J.H."/>
            <person name="Berthelot C."/>
            <person name="Roest Crollius H."/>
            <person name="Guiguen Y."/>
        </authorList>
    </citation>
    <scope>NUCLEOTIDE SEQUENCE</scope>
    <source>
        <strain evidence="9">Concon-B</strain>
    </source>
</reference>
<dbReference type="Proteomes" id="UP001152803">
    <property type="component" value="Unassembled WGS sequence"/>
</dbReference>
<dbReference type="GO" id="GO:0016020">
    <property type="term" value="C:membrane"/>
    <property type="evidence" value="ECO:0007669"/>
    <property type="project" value="UniProtKB-SubCell"/>
</dbReference>
<keyword evidence="6" id="KW-0325">Glycoprotein</keyword>
<comment type="caution">
    <text evidence="9">The sequence shown here is derived from an EMBL/GenBank/DDBJ whole genome shotgun (WGS) entry which is preliminary data.</text>
</comment>
<comment type="subcellular location">
    <subcellularLocation>
        <location evidence="1">Membrane</location>
        <topology evidence="1">Multi-pass membrane protein</topology>
    </subcellularLocation>
</comment>
<evidence type="ECO:0000256" key="6">
    <source>
        <dbReference type="ARBA" id="ARBA00023180"/>
    </source>
</evidence>
<keyword evidence="7" id="KW-0732">Signal</keyword>
<sequence>MLLLLLLELILNMQWMQTEGPVCKLLGRAEQPELAKDGDLIIGGIFTFVAGPRGKIHTFKSLPEGPKCSKELRFVIEDIQRNHELLTCITLGYRIYNGCGTPNLLKATLAALTGQQAKQLEKSCNFPRVQAITGHSSSGPSREISKLINPMNIPLV</sequence>
<feature type="domain" description="Receptor ligand binding region" evidence="8">
    <location>
        <begin position="73"/>
        <end position="156"/>
    </location>
</feature>
<keyword evidence="10" id="KW-1185">Reference proteome</keyword>
<dbReference type="InterPro" id="IPR028082">
    <property type="entry name" value="Peripla_BP_I"/>
</dbReference>
<dbReference type="InterPro" id="IPR000337">
    <property type="entry name" value="GPCR_3"/>
</dbReference>
<feature type="signal peptide" evidence="7">
    <location>
        <begin position="1"/>
        <end position="20"/>
    </location>
</feature>
<keyword evidence="2" id="KW-0812">Transmembrane</keyword>
<evidence type="ECO:0000313" key="10">
    <source>
        <dbReference type="Proteomes" id="UP001152803"/>
    </source>
</evidence>
<evidence type="ECO:0000256" key="4">
    <source>
        <dbReference type="ARBA" id="ARBA00023136"/>
    </source>
</evidence>
<evidence type="ECO:0000256" key="2">
    <source>
        <dbReference type="ARBA" id="ARBA00022692"/>
    </source>
</evidence>
<keyword evidence="4" id="KW-0472">Membrane</keyword>
<keyword evidence="3" id="KW-1133">Transmembrane helix</keyword>
<organism evidence="9 10">
    <name type="scientific">Conger conger</name>
    <name type="common">Conger eel</name>
    <name type="synonym">Muraena conger</name>
    <dbReference type="NCBI Taxonomy" id="82655"/>
    <lineage>
        <taxon>Eukaryota</taxon>
        <taxon>Metazoa</taxon>
        <taxon>Chordata</taxon>
        <taxon>Craniata</taxon>
        <taxon>Vertebrata</taxon>
        <taxon>Euteleostomi</taxon>
        <taxon>Actinopterygii</taxon>
        <taxon>Neopterygii</taxon>
        <taxon>Teleostei</taxon>
        <taxon>Anguilliformes</taxon>
        <taxon>Congridae</taxon>
        <taxon>Conger</taxon>
    </lineage>
</organism>
<evidence type="ECO:0000256" key="3">
    <source>
        <dbReference type="ARBA" id="ARBA00022989"/>
    </source>
</evidence>